<dbReference type="InterPro" id="IPR043502">
    <property type="entry name" value="DNA/RNA_pol_sf"/>
</dbReference>
<dbReference type="Pfam" id="PF00078">
    <property type="entry name" value="RVT_1"/>
    <property type="match status" value="1"/>
</dbReference>
<dbReference type="InterPro" id="IPR013087">
    <property type="entry name" value="Znf_C2H2_type"/>
</dbReference>
<dbReference type="PROSITE" id="PS50878">
    <property type="entry name" value="RT_POL"/>
    <property type="match status" value="1"/>
</dbReference>
<keyword evidence="7" id="KW-1185">Reference proteome</keyword>
<evidence type="ECO:0000256" key="1">
    <source>
        <dbReference type="PROSITE-ProRule" id="PRU00042"/>
    </source>
</evidence>
<evidence type="ECO:0000259" key="5">
    <source>
        <dbReference type="PROSITE" id="PS50878"/>
    </source>
</evidence>
<protein>
    <submittedName>
        <fullName evidence="6">Endonuclease-reverse transcriptase</fullName>
    </submittedName>
</protein>
<dbReference type="PROSITE" id="PS00028">
    <property type="entry name" value="ZINC_FINGER_C2H2_1"/>
    <property type="match status" value="2"/>
</dbReference>
<feature type="region of interest" description="Disordered" evidence="3">
    <location>
        <begin position="1307"/>
        <end position="1333"/>
    </location>
</feature>
<evidence type="ECO:0000313" key="7">
    <source>
        <dbReference type="Proteomes" id="UP000019763"/>
    </source>
</evidence>
<dbReference type="Proteomes" id="UP000019763">
    <property type="component" value="Unassembled WGS sequence"/>
</dbReference>
<accession>A0A023AWF5</accession>
<dbReference type="SMART" id="SM00355">
    <property type="entry name" value="ZnF_C2H2"/>
    <property type="match status" value="6"/>
</dbReference>
<evidence type="ECO:0000256" key="2">
    <source>
        <dbReference type="SAM" id="Coils"/>
    </source>
</evidence>
<dbReference type="OrthoDB" id="346743at2759"/>
<keyword evidence="1" id="KW-0863">Zinc-finger</keyword>
<feature type="domain" description="Reverse transcriptase" evidence="5">
    <location>
        <begin position="683"/>
        <end position="930"/>
    </location>
</feature>
<dbReference type="PANTHER" id="PTHR19446">
    <property type="entry name" value="REVERSE TRANSCRIPTASES"/>
    <property type="match status" value="1"/>
</dbReference>
<feature type="domain" description="C2H2-type" evidence="4">
    <location>
        <begin position="1612"/>
        <end position="1640"/>
    </location>
</feature>
<comment type="caution">
    <text evidence="6">The sequence shown here is derived from an EMBL/GenBank/DDBJ whole genome shotgun (WGS) entry which is preliminary data.</text>
</comment>
<dbReference type="eggNOG" id="KOG1075">
    <property type="taxonomic scope" value="Eukaryota"/>
</dbReference>
<dbReference type="SUPFAM" id="SSF56219">
    <property type="entry name" value="DNase I-like"/>
    <property type="match status" value="1"/>
</dbReference>
<keyword evidence="6" id="KW-0255">Endonuclease</keyword>
<dbReference type="GO" id="GO:0004519">
    <property type="term" value="F:endonuclease activity"/>
    <property type="evidence" value="ECO:0007669"/>
    <property type="project" value="UniProtKB-KW"/>
</dbReference>
<keyword evidence="6" id="KW-0540">Nuclease</keyword>
<sequence length="1708" mass="195582">MDRNEAMFKDLVDAYIGMTTTVKELKTEVTDRLNKNIGEIKDKLNTIATKYDMNAQMRSTRNTIAAPRSESGKRGDSKEATTRTGRSTAKQPLNSKTPLPWNRVAGSRTTTIRVGRKNDPVIITENPVTPEDATTPVITLDQQDKKALWEARPPQTVEVTAVTLDRVKPRNLFPAKDWRNLLKKHGIHPVAIWFPWRTSVEILIKTDELAIMNSLAKAMGREALLLDPTKRRDGQPLPLTQAALATSANIRLKDLEYERHWTARKYLEQTIKKLIDQMDDDMTKTMIEKVTTRDDYPTLRTRSRPKHYLVMAVNIDGYNDKKELQLRSLILHNRPHLVIVTETCTVLHRTIYGSQYTVIGNAGPADGVALMIRQDVQYRITTKTTRTITAELDGLVTCVGTYGPTEQTADKVKAQYWDHLTKQIAGDKPMLIAGDLNAGHERTELRTVKGIPNYTRLQRMVQHHDLNILPTSPTWISKRSKDQTPSRTLDRILVSTALTNDNEVQLDWENAPADHAILTYKWIIHSLNHSQGRPRSQQLVRDHMEPITKTWLGLRQKLKLHFRAQQTRVNKQPNPYQRLWEQYRKQNGEEGLTLIDTEGKDMEPEQARLQLRQMLHDRWNQTDSNYIPPRRESKIYMDQPPCTKEIIEAVKAINKKAATGLDGIPARYASAIPIEDLEDFTEQVWRHTKLPRQLVDMKVKPIPKTLPRTTVDNTRPITIPSTVMKIINQIILQHITPYIEPHLLPQQHAYRKGRGTATAVAELFNKFNRQGQTLLLLDLSKAFDTVDHAALFAALRNAQVPSKEYNLIRDQYVDAEVRIQWAKRFTLPFLLTNGIRQGCTLSTTLFNLVEAEREKKCRIKMQRVPYEVIMYADDKAVILEDPTSVQKVLDVNQQTAAEYGMFQNNKKTVQLTLDRGTKMIQTARWMGILLDNKMSMNPEVDHRIDKAKIAAKSYIETIKNIPPSMISTRIKVSGACSIILPHLVYLWREIPFTPQQRATLTDTATQLLARVFDNTSGVTATSILRHVNEITKGLTPRIKEIKTLDHIMPKQMLQDVPMDTGELKGTDIVYARLDQQMEILADKGTAALKMSIPKLQLPTKETEISYYSPREEPQYEETRELFVTTLETSPPTPGFGKDKHHPQMDNMALRLDTIQRVEQVQLTCPYCGATKTTKQAMRSHYTTAHQGLYRPPADDPCFCVACRRVMTKSYYRDHRCRKPKQEEYGEADCIGCGIKLTNPQLSAHLIHCVRYEGQLTPLKQNTGAFEFAKKIREMLRPSSPKLKSTQQLTAETVATTEHILAQARNSLRPHTPRGENAPASKGKLRLRSDGDLNDEVEKMRRDTEERIRKEQSTCNRCNKELKSSQALRRHEALYHPGTERPKGLPVFCIGCNMPFKTAATYVKHKCSGTMAQELSAKRCQMCDQGELPNPEYSAHMLAHQITTDNLEITQKELYDPKKRVTTQVTNKLKVCMHCEMVQTDPHLMKQHYKRYHSGEYKPPKVLPAYCVGCSKLLPIHYYRIHKCRGSMKDEMRTHCCKTCEETMANPELSAHLIQCMKPTDADFDLHKVSKHDYDGIRDLEMRISSEEEEDEESPPVMNIRERTLEAIKRKLMTCPACSKTFTTTQAKRRHDEATHRQQTPIKGNPAWCTGCHRGYQGSSAYTRHFCRNTDHEEDVDACDFCGEKLANPDLSVHRLRHYEEKEQNAGKN</sequence>
<evidence type="ECO:0000256" key="3">
    <source>
        <dbReference type="SAM" id="MobiDB-lite"/>
    </source>
</evidence>
<feature type="coiled-coil region" evidence="2">
    <location>
        <begin position="1333"/>
        <end position="1360"/>
    </location>
</feature>
<dbReference type="Gene3D" id="3.60.10.10">
    <property type="entry name" value="Endonuclease/exonuclease/phosphatase"/>
    <property type="match status" value="1"/>
</dbReference>
<dbReference type="GO" id="GO:0003964">
    <property type="term" value="F:RNA-directed DNA polymerase activity"/>
    <property type="evidence" value="ECO:0007669"/>
    <property type="project" value="UniProtKB-KW"/>
</dbReference>
<dbReference type="SUPFAM" id="SSF56672">
    <property type="entry name" value="DNA/RNA polymerases"/>
    <property type="match status" value="1"/>
</dbReference>
<dbReference type="CDD" id="cd01650">
    <property type="entry name" value="RT_nLTR_like"/>
    <property type="match status" value="1"/>
</dbReference>
<dbReference type="RefSeq" id="XP_011133651.1">
    <property type="nucleotide sequence ID" value="XM_011135349.1"/>
</dbReference>
<feature type="region of interest" description="Disordered" evidence="3">
    <location>
        <begin position="54"/>
        <end position="103"/>
    </location>
</feature>
<reference evidence="6" key="1">
    <citation type="submission" date="2013-12" db="EMBL/GenBank/DDBJ databases">
        <authorList>
            <person name="Omoto C.K."/>
            <person name="Sibley D."/>
            <person name="Venepally P."/>
            <person name="Hadjithomas M."/>
            <person name="Karamycheva S."/>
            <person name="Brunk B."/>
            <person name="Roos D."/>
            <person name="Caler E."/>
            <person name="Lorenzi H."/>
        </authorList>
    </citation>
    <scope>NUCLEOTIDE SEQUENCE</scope>
</reference>
<dbReference type="InterPro" id="IPR000477">
    <property type="entry name" value="RT_dom"/>
</dbReference>
<feature type="compositionally biased region" description="Polar residues" evidence="3">
    <location>
        <begin position="82"/>
        <end position="97"/>
    </location>
</feature>
<evidence type="ECO:0000259" key="4">
    <source>
        <dbReference type="PROSITE" id="PS50157"/>
    </source>
</evidence>
<proteinExistence type="predicted"/>
<keyword evidence="1" id="KW-0479">Metal-binding</keyword>
<dbReference type="GO" id="GO:0008270">
    <property type="term" value="F:zinc ion binding"/>
    <property type="evidence" value="ECO:0007669"/>
    <property type="project" value="UniProtKB-KW"/>
</dbReference>
<feature type="domain" description="C2H2-type" evidence="4">
    <location>
        <begin position="1352"/>
        <end position="1380"/>
    </location>
</feature>
<dbReference type="GeneID" id="22916240"/>
<organism evidence="6 7">
    <name type="scientific">Gregarina niphandrodes</name>
    <name type="common">Septate eugregarine</name>
    <dbReference type="NCBI Taxonomy" id="110365"/>
    <lineage>
        <taxon>Eukaryota</taxon>
        <taxon>Sar</taxon>
        <taxon>Alveolata</taxon>
        <taxon>Apicomplexa</taxon>
        <taxon>Conoidasida</taxon>
        <taxon>Gregarinasina</taxon>
        <taxon>Eugregarinorida</taxon>
        <taxon>Gregarinidae</taxon>
        <taxon>Gregarina</taxon>
    </lineage>
</organism>
<feature type="compositionally biased region" description="Basic and acidic residues" evidence="3">
    <location>
        <begin position="70"/>
        <end position="81"/>
    </location>
</feature>
<dbReference type="InterPro" id="IPR036691">
    <property type="entry name" value="Endo/exonu/phosph_ase_sf"/>
</dbReference>
<dbReference type="Pfam" id="PF03372">
    <property type="entry name" value="Exo_endo_phos"/>
    <property type="match status" value="1"/>
</dbReference>
<keyword evidence="1" id="KW-0862">Zinc</keyword>
<dbReference type="VEuPathDB" id="CryptoDB:GNI_190180"/>
<dbReference type="InterPro" id="IPR005135">
    <property type="entry name" value="Endo/exonuclease/phosphatase"/>
</dbReference>
<name>A0A023AWF5_GRENI</name>
<dbReference type="Gene3D" id="3.30.160.60">
    <property type="entry name" value="Classic Zinc Finger"/>
    <property type="match status" value="1"/>
</dbReference>
<dbReference type="PROSITE" id="PS50157">
    <property type="entry name" value="ZINC_FINGER_C2H2_2"/>
    <property type="match status" value="2"/>
</dbReference>
<keyword evidence="6" id="KW-0378">Hydrolase</keyword>
<gene>
    <name evidence="6" type="ORF">GNI_190180</name>
</gene>
<dbReference type="EMBL" id="AFNH02001451">
    <property type="protein sequence ID" value="EZG43076.1"/>
    <property type="molecule type" value="Genomic_DNA"/>
</dbReference>
<evidence type="ECO:0000313" key="6">
    <source>
        <dbReference type="EMBL" id="EZG43076.1"/>
    </source>
</evidence>
<keyword evidence="2" id="KW-0175">Coiled coil</keyword>